<evidence type="ECO:0000313" key="2">
    <source>
        <dbReference type="Proteomes" id="UP000247591"/>
    </source>
</evidence>
<dbReference type="EMBL" id="QJSP01000004">
    <property type="protein sequence ID" value="PYE18521.1"/>
    <property type="molecule type" value="Genomic_DNA"/>
</dbReference>
<dbReference type="OrthoDB" id="9778896at2"/>
<name>A0A318RXW7_WILLI</name>
<keyword evidence="2" id="KW-1185">Reference proteome</keyword>
<dbReference type="AlphaFoldDB" id="A0A318RXW7"/>
<gene>
    <name evidence="1" type="ORF">DFR67_104100</name>
</gene>
<dbReference type="RefSeq" id="WP_110468952.1">
    <property type="nucleotide sequence ID" value="NZ_QJSP01000004.1"/>
</dbReference>
<dbReference type="Gene3D" id="3.30.450.150">
    <property type="entry name" value="Haem-degrading domain"/>
    <property type="match status" value="1"/>
</dbReference>
<organism evidence="1 2">
    <name type="scientific">Williamsia limnetica</name>
    <dbReference type="NCBI Taxonomy" id="882452"/>
    <lineage>
        <taxon>Bacteria</taxon>
        <taxon>Bacillati</taxon>
        <taxon>Actinomycetota</taxon>
        <taxon>Actinomycetes</taxon>
        <taxon>Mycobacteriales</taxon>
        <taxon>Nocardiaceae</taxon>
        <taxon>Williamsia</taxon>
    </lineage>
</organism>
<dbReference type="Proteomes" id="UP000247591">
    <property type="component" value="Unassembled WGS sequence"/>
</dbReference>
<dbReference type="InterPro" id="IPR052517">
    <property type="entry name" value="GlcG_carb_metab_protein"/>
</dbReference>
<comment type="caution">
    <text evidence="1">The sequence shown here is derived from an EMBL/GenBank/DDBJ whole genome shotgun (WGS) entry which is preliminary data.</text>
</comment>
<sequence length="133" mass="13829">MSHPTITLDNARKAIAQGQTKADELGLRAVFAVLDAGANLVAFDRMDGAWLASNDLAITKARTSVMFEAPSEALNMPLKLDEPVPHFDHTNGGLLLMGGGVPIFDNTGTLIGAIGASGGTPEQDAEMARAAIN</sequence>
<reference evidence="1 2" key="1">
    <citation type="submission" date="2018-06" db="EMBL/GenBank/DDBJ databases">
        <title>Genomic Encyclopedia of Type Strains, Phase IV (KMG-IV): sequencing the most valuable type-strain genomes for metagenomic binning, comparative biology and taxonomic classification.</title>
        <authorList>
            <person name="Goeker M."/>
        </authorList>
    </citation>
    <scope>NUCLEOTIDE SEQUENCE [LARGE SCALE GENOMIC DNA]</scope>
    <source>
        <strain evidence="1 2">DSM 45521</strain>
    </source>
</reference>
<protein>
    <submittedName>
        <fullName evidence="1">Uncharacterized protein GlcG (DUF336 family)</fullName>
    </submittedName>
</protein>
<accession>A0A318RXW7</accession>
<dbReference type="Pfam" id="PF03928">
    <property type="entry name" value="HbpS-like"/>
    <property type="match status" value="1"/>
</dbReference>
<dbReference type="InterPro" id="IPR038084">
    <property type="entry name" value="PduO/GlcC-like_sf"/>
</dbReference>
<dbReference type="InterPro" id="IPR005624">
    <property type="entry name" value="PduO/GlcC-like"/>
</dbReference>
<dbReference type="SUPFAM" id="SSF143744">
    <property type="entry name" value="GlcG-like"/>
    <property type="match status" value="1"/>
</dbReference>
<proteinExistence type="predicted"/>
<dbReference type="PANTHER" id="PTHR34309:SF1">
    <property type="entry name" value="PROTEIN GLCG"/>
    <property type="match status" value="1"/>
</dbReference>
<dbReference type="PANTHER" id="PTHR34309">
    <property type="entry name" value="SLR1406 PROTEIN"/>
    <property type="match status" value="1"/>
</dbReference>
<evidence type="ECO:0000313" key="1">
    <source>
        <dbReference type="EMBL" id="PYE18521.1"/>
    </source>
</evidence>